<dbReference type="InterPro" id="IPR013785">
    <property type="entry name" value="Aldolase_TIM"/>
</dbReference>
<keyword evidence="5 6" id="KW-0411">Iron-sulfur</keyword>
<evidence type="ECO:0000256" key="4">
    <source>
        <dbReference type="ARBA" id="ARBA00023004"/>
    </source>
</evidence>
<dbReference type="InterPro" id="IPR058240">
    <property type="entry name" value="rSAM_sf"/>
</dbReference>
<evidence type="ECO:0000256" key="7">
    <source>
        <dbReference type="PIRSR" id="PIRSR004762-2"/>
    </source>
</evidence>
<dbReference type="InterPro" id="IPR007197">
    <property type="entry name" value="rSAM"/>
</dbReference>
<dbReference type="GO" id="GO:0016765">
    <property type="term" value="F:transferase activity, transferring alkyl or aryl (other than methyl) groups"/>
    <property type="evidence" value="ECO:0007669"/>
    <property type="project" value="InterPro"/>
</dbReference>
<evidence type="ECO:0000259" key="8">
    <source>
        <dbReference type="PROSITE" id="PS51918"/>
    </source>
</evidence>
<dbReference type="PROSITE" id="PS51918">
    <property type="entry name" value="RADICAL_SAM"/>
    <property type="match status" value="1"/>
</dbReference>
<keyword evidence="1 6" id="KW-0004">4Fe-4S</keyword>
<dbReference type="PIRSF" id="PIRSF004762">
    <property type="entry name" value="CHP00423"/>
    <property type="match status" value="1"/>
</dbReference>
<feature type="binding site" evidence="7">
    <location>
        <position position="166"/>
    </location>
    <ligand>
        <name>S-adenosyl-L-methionine</name>
        <dbReference type="ChEBI" id="CHEBI:59789"/>
    </ligand>
</feature>
<feature type="domain" description="Radical SAM core" evidence="8">
    <location>
        <begin position="42"/>
        <end position="271"/>
    </location>
</feature>
<proteinExistence type="predicted"/>
<evidence type="ECO:0000256" key="2">
    <source>
        <dbReference type="ARBA" id="ARBA00022691"/>
    </source>
</evidence>
<dbReference type="SFLD" id="SFLDG01064">
    <property type="entry name" value="F420__menaquinone_cofactor_bio"/>
    <property type="match status" value="1"/>
</dbReference>
<dbReference type="InterPro" id="IPR034405">
    <property type="entry name" value="F420"/>
</dbReference>
<dbReference type="PANTHER" id="PTHR43076:SF1">
    <property type="entry name" value="LIPOYL SYNTHASE 2"/>
    <property type="match status" value="1"/>
</dbReference>
<evidence type="ECO:0000256" key="3">
    <source>
        <dbReference type="ARBA" id="ARBA00022723"/>
    </source>
</evidence>
<dbReference type="GO" id="GO:0046872">
    <property type="term" value="F:metal ion binding"/>
    <property type="evidence" value="ECO:0007669"/>
    <property type="project" value="UniProtKB-KW"/>
</dbReference>
<feature type="binding site" evidence="7">
    <location>
        <position position="130"/>
    </location>
    <ligand>
        <name>(3R)-3-methyl-D-ornithine</name>
        <dbReference type="ChEBI" id="CHEBI:64642"/>
    </ligand>
</feature>
<dbReference type="SFLD" id="SFLDS00029">
    <property type="entry name" value="Radical_SAM"/>
    <property type="match status" value="1"/>
</dbReference>
<keyword evidence="2 6" id="KW-0949">S-adenosyl-L-methionine</keyword>
<dbReference type="Proteomes" id="UP000051269">
    <property type="component" value="Unassembled WGS sequence"/>
</dbReference>
<dbReference type="GO" id="GO:0044689">
    <property type="term" value="F:7,8-didemethyl-8-hydroxy-5-deazariboflavin synthase activity"/>
    <property type="evidence" value="ECO:0007669"/>
    <property type="project" value="TreeGrafter"/>
</dbReference>
<protein>
    <recommendedName>
        <fullName evidence="8">Radical SAM core domain-containing protein</fullName>
    </recommendedName>
</protein>
<dbReference type="InterPro" id="IPR045567">
    <property type="entry name" value="CofH/MnqC-like_C"/>
</dbReference>
<comment type="cofactor">
    <cofactor evidence="6">
        <name>[4Fe-4S] cluster</name>
        <dbReference type="ChEBI" id="CHEBI:49883"/>
    </cofactor>
    <text evidence="6">Binds 1 [4Fe-4S] cluster. The cluster is coordinated with 3 cysteines and an exchangeable S-adenosyl-L-methionine.</text>
</comment>
<reference evidence="9 10" key="1">
    <citation type="submission" date="2015-10" db="EMBL/GenBank/DDBJ databases">
        <title>Metagenome-Assembled Genomes uncover a global brackish microbiome.</title>
        <authorList>
            <person name="Hugerth L.W."/>
            <person name="Larsson J."/>
            <person name="Alneberg J."/>
            <person name="Lindh M.V."/>
            <person name="Legrand C."/>
            <person name="Pinhassi J."/>
            <person name="Andersson A.F."/>
        </authorList>
    </citation>
    <scope>NUCLEOTIDE SEQUENCE [LARGE SCALE GENOMIC DNA]</scope>
    <source>
        <strain evidence="9">BACL18 MAG-120507-bin52</strain>
    </source>
</reference>
<evidence type="ECO:0000256" key="5">
    <source>
        <dbReference type="ARBA" id="ARBA00023014"/>
    </source>
</evidence>
<gene>
    <name evidence="9" type="ORF">ABR82_07480</name>
</gene>
<comment type="caution">
    <text evidence="9">The sequence shown here is derived from an EMBL/GenBank/DDBJ whole genome shotgun (WGS) entry which is preliminary data.</text>
</comment>
<dbReference type="Pfam" id="PF04055">
    <property type="entry name" value="Radical_SAM"/>
    <property type="match status" value="1"/>
</dbReference>
<feature type="binding site" evidence="7">
    <location>
        <position position="290"/>
    </location>
    <ligand>
        <name>(3R)-3-methyl-D-ornithine</name>
        <dbReference type="ChEBI" id="CHEBI:64642"/>
    </ligand>
</feature>
<dbReference type="GO" id="GO:0051539">
    <property type="term" value="F:4 iron, 4 sulfur cluster binding"/>
    <property type="evidence" value="ECO:0007669"/>
    <property type="project" value="UniProtKB-KW"/>
</dbReference>
<evidence type="ECO:0000313" key="9">
    <source>
        <dbReference type="EMBL" id="KRO63178.1"/>
    </source>
</evidence>
<evidence type="ECO:0000256" key="1">
    <source>
        <dbReference type="ARBA" id="ARBA00022485"/>
    </source>
</evidence>
<dbReference type="AlphaFoldDB" id="A0A0R2RSN8"/>
<dbReference type="SFLD" id="SFLDG01389">
    <property type="entry name" value="menaquinone_synthsis_involved"/>
    <property type="match status" value="1"/>
</dbReference>
<dbReference type="PANTHER" id="PTHR43076">
    <property type="entry name" value="FO SYNTHASE (COFH)"/>
    <property type="match status" value="1"/>
</dbReference>
<evidence type="ECO:0000256" key="6">
    <source>
        <dbReference type="PIRSR" id="PIRSR004762-1"/>
    </source>
</evidence>
<keyword evidence="3" id="KW-0479">Metal-binding</keyword>
<name>A0A0R2RSN8_9BACT</name>
<dbReference type="InterPro" id="IPR006638">
    <property type="entry name" value="Elp3/MiaA/NifB-like_rSAM"/>
</dbReference>
<organism evidence="9 10">
    <name type="scientific">Verrucomicrobia subdivision 6 bacterium BACL9 MAG-120507-bin52</name>
    <dbReference type="NCBI Taxonomy" id="1655590"/>
    <lineage>
        <taxon>Bacteria</taxon>
        <taxon>Pseudomonadati</taxon>
        <taxon>Verrucomicrobiota</taxon>
        <taxon>Verrucomicrobiia</taxon>
        <taxon>Verrucomicrobiales</taxon>
        <taxon>Verrucomicrobia subdivision 6</taxon>
    </lineage>
</organism>
<dbReference type="NCBIfam" id="TIGR00423">
    <property type="entry name" value="CofH family radical SAM protein"/>
    <property type="match status" value="1"/>
</dbReference>
<dbReference type="SUPFAM" id="SSF102114">
    <property type="entry name" value="Radical SAM enzymes"/>
    <property type="match status" value="1"/>
</dbReference>
<evidence type="ECO:0000313" key="10">
    <source>
        <dbReference type="Proteomes" id="UP000051269"/>
    </source>
</evidence>
<feature type="binding site" evidence="7">
    <location>
        <position position="62"/>
    </location>
    <ligand>
        <name>S-adenosyl-L-methionine</name>
        <dbReference type="ChEBI" id="CHEBI:59789"/>
    </ligand>
</feature>
<keyword evidence="4 6" id="KW-0408">Iron</keyword>
<dbReference type="InterPro" id="IPR020050">
    <property type="entry name" value="FO_synthase_su2"/>
</dbReference>
<dbReference type="SFLD" id="SFLDG01082">
    <property type="entry name" value="B12-binding_domain_containing"/>
    <property type="match status" value="1"/>
</dbReference>
<dbReference type="CDD" id="cd01335">
    <property type="entry name" value="Radical_SAM"/>
    <property type="match status" value="1"/>
</dbReference>
<sequence length="384" mass="42419">MAGKGESILGGEGVVSDFWKMPLEELRSQAAVETLRLHGRKITYVVNRNANFSRVCTVGCAFCGFGKRPGSVGATSDRIDEVVARVGQTPWVTEVCLQGGIDPNLRPEYYFDLVKALREAFPWMHLHAFSPMEIDSLCEKAGCKPPEMMGKLRAAGVASIPGTAAEILVDEVRRKISRNKLPAARWVEIVKAAHQAGVRSSATILFGHVERWEDIRRHFEVLQRVQEETGGFTEFVPLAFVPYQNRLGAILSKRAGGMKVLEERIRKRAMRLYPLARMVLGGVIPNLQTSWVKLGVEGAVESLGWGCNDFGGTLYEEAITRSSGGKHGEGLEPEQIETAIRGAGYEPQERSTLYGSVQKGFSPRKKGLSPSCRGASWQMYRNHN</sequence>
<dbReference type="SMART" id="SM00729">
    <property type="entry name" value="Elp3"/>
    <property type="match status" value="1"/>
</dbReference>
<accession>A0A0R2RSN8</accession>
<dbReference type="Pfam" id="PF19288">
    <property type="entry name" value="CofH_C"/>
    <property type="match status" value="1"/>
</dbReference>
<dbReference type="EMBL" id="LIBO01000004">
    <property type="protein sequence ID" value="KRO63178.1"/>
    <property type="molecule type" value="Genomic_DNA"/>
</dbReference>
<feature type="binding site" evidence="6">
    <location>
        <position position="60"/>
    </location>
    <ligand>
        <name>[4Fe-4S] cluster</name>
        <dbReference type="ChEBI" id="CHEBI:49883"/>
        <note>4Fe-4S-S-AdoMet</note>
    </ligand>
</feature>
<feature type="binding site" evidence="6">
    <location>
        <position position="56"/>
    </location>
    <ligand>
        <name>[4Fe-4S] cluster</name>
        <dbReference type="ChEBI" id="CHEBI:49883"/>
        <note>4Fe-4S-S-AdoMet</note>
    </ligand>
</feature>
<feature type="binding site" evidence="6">
    <location>
        <position position="63"/>
    </location>
    <ligand>
        <name>[4Fe-4S] cluster</name>
        <dbReference type="ChEBI" id="CHEBI:49883"/>
        <note>4Fe-4S-S-AdoMet</note>
    </ligand>
</feature>
<dbReference type="Gene3D" id="3.20.20.70">
    <property type="entry name" value="Aldolase class I"/>
    <property type="match status" value="1"/>
</dbReference>